<dbReference type="RefSeq" id="WP_119313570.1">
    <property type="nucleotide sequence ID" value="NZ_QXDL01000006.1"/>
</dbReference>
<dbReference type="EC" id="5.3.1.28" evidence="2"/>
<reference evidence="2 3" key="1">
    <citation type="submission" date="2018-08" db="EMBL/GenBank/DDBJ databases">
        <title>Meiothermus terrae DSM 26712 genome sequencing project.</title>
        <authorList>
            <person name="Da Costa M.S."/>
            <person name="Albuquerque L."/>
            <person name="Raposo P."/>
            <person name="Froufe H.J.C."/>
            <person name="Barroso C.S."/>
            <person name="Egas C."/>
        </authorList>
    </citation>
    <scope>NUCLEOTIDE SEQUENCE [LARGE SCALE GENOMIC DNA]</scope>
    <source>
        <strain evidence="2 3">DSM 26712</strain>
    </source>
</reference>
<dbReference type="PANTHER" id="PTHR30390">
    <property type="entry name" value="SEDOHEPTULOSE 7-PHOSPHATE ISOMERASE / DNAA INITIATOR-ASSOCIATING FACTOR FOR REPLICATION INITIATION"/>
    <property type="match status" value="1"/>
</dbReference>
<dbReference type="OrthoDB" id="9805185at2"/>
<dbReference type="EMBL" id="QXDL01000006">
    <property type="protein sequence ID" value="RIH90619.1"/>
    <property type="molecule type" value="Genomic_DNA"/>
</dbReference>
<dbReference type="InterPro" id="IPR001347">
    <property type="entry name" value="SIS_dom"/>
</dbReference>
<dbReference type="InterPro" id="IPR050099">
    <property type="entry name" value="SIS_GmhA/DiaA_subfam"/>
</dbReference>
<evidence type="ECO:0000313" key="3">
    <source>
        <dbReference type="Proteomes" id="UP000265715"/>
    </source>
</evidence>
<protein>
    <submittedName>
        <fullName evidence="2">Phosphoheptose isomerase</fullName>
        <ecNumber evidence="2">5.3.1.28</ecNumber>
    </submittedName>
</protein>
<keyword evidence="2" id="KW-0413">Isomerase</keyword>
<dbReference type="PROSITE" id="PS51464">
    <property type="entry name" value="SIS"/>
    <property type="match status" value="1"/>
</dbReference>
<dbReference type="NCBIfam" id="NF002805">
    <property type="entry name" value="PRK02947.1"/>
    <property type="match status" value="1"/>
</dbReference>
<evidence type="ECO:0000259" key="1">
    <source>
        <dbReference type="PROSITE" id="PS51464"/>
    </source>
</evidence>
<feature type="domain" description="SIS" evidence="1">
    <location>
        <begin position="36"/>
        <end position="224"/>
    </location>
</feature>
<evidence type="ECO:0000313" key="2">
    <source>
        <dbReference type="EMBL" id="RIH90619.1"/>
    </source>
</evidence>
<dbReference type="Pfam" id="PF13580">
    <property type="entry name" value="SIS_2"/>
    <property type="match status" value="1"/>
</dbReference>
<dbReference type="SUPFAM" id="SSF53697">
    <property type="entry name" value="SIS domain"/>
    <property type="match status" value="1"/>
</dbReference>
<comment type="caution">
    <text evidence="2">The sequence shown here is derived from an EMBL/GenBank/DDBJ whole genome shotgun (WGS) entry which is preliminary data.</text>
</comment>
<name>A0A399F5S3_9DEIN</name>
<dbReference type="PANTHER" id="PTHR30390:SF7">
    <property type="entry name" value="PHOSPHOHEPTOSE ISOMERASE"/>
    <property type="match status" value="1"/>
</dbReference>
<keyword evidence="3" id="KW-1185">Reference proteome</keyword>
<gene>
    <name evidence="2" type="primary">gmhA_1</name>
    <name evidence="2" type="ORF">Mterra_00320</name>
</gene>
<accession>A0A399F5S3</accession>
<dbReference type="GO" id="GO:0016853">
    <property type="term" value="F:isomerase activity"/>
    <property type="evidence" value="ECO:0007669"/>
    <property type="project" value="UniProtKB-KW"/>
</dbReference>
<dbReference type="InterPro" id="IPR046348">
    <property type="entry name" value="SIS_dom_sf"/>
</dbReference>
<dbReference type="GO" id="GO:1901135">
    <property type="term" value="P:carbohydrate derivative metabolic process"/>
    <property type="evidence" value="ECO:0007669"/>
    <property type="project" value="InterPro"/>
</dbReference>
<sequence>MNPLQPAFDYLDGCERILARVRQTQMGRIAQAAAWCAEAIARRGLVHLFGNGHSRMAVEEMWPRYGSFPGFHPIVELSMTHHTQVVGANGQRQAMWIERQEGLGEVILRNFVFREHDVMMVFSTSGNNGVVVDVALGAKRRGMRVVAVIAEEYARLLPPGHSSGQRLHDLADLVIDNCAVPGDAMVEVPGVDVPVGPGSTIGNTAVVNCLKVLVAAELARRGQPPLVLAGAWKLGPEASTRRFEDAYDDHRDRVKVVYGG</sequence>
<dbReference type="Proteomes" id="UP000265715">
    <property type="component" value="Unassembled WGS sequence"/>
</dbReference>
<dbReference type="Gene3D" id="3.40.50.10490">
    <property type="entry name" value="Glucose-6-phosphate isomerase like protein, domain 1"/>
    <property type="match status" value="1"/>
</dbReference>
<dbReference type="AlphaFoldDB" id="A0A399F5S3"/>
<dbReference type="GO" id="GO:0097367">
    <property type="term" value="F:carbohydrate derivative binding"/>
    <property type="evidence" value="ECO:0007669"/>
    <property type="project" value="InterPro"/>
</dbReference>
<organism evidence="2 3">
    <name type="scientific">Calidithermus terrae</name>
    <dbReference type="NCBI Taxonomy" id="1408545"/>
    <lineage>
        <taxon>Bacteria</taxon>
        <taxon>Thermotogati</taxon>
        <taxon>Deinococcota</taxon>
        <taxon>Deinococci</taxon>
        <taxon>Thermales</taxon>
        <taxon>Thermaceae</taxon>
        <taxon>Calidithermus</taxon>
    </lineage>
</organism>
<proteinExistence type="predicted"/>